<sequence>TSPLFLTFNFVAFYLVCDNISPLFHLVPPVCYYFMYNYSWLLLTHLYVVKRLLSERFQVESVFQSFN</sequence>
<protein>
    <submittedName>
        <fullName evidence="1">Uncharacterized protein</fullName>
    </submittedName>
</protein>
<name>A0A1X7VRR4_AMPQE</name>
<organism evidence="1">
    <name type="scientific">Amphimedon queenslandica</name>
    <name type="common">Sponge</name>
    <dbReference type="NCBI Taxonomy" id="400682"/>
    <lineage>
        <taxon>Eukaryota</taxon>
        <taxon>Metazoa</taxon>
        <taxon>Porifera</taxon>
        <taxon>Demospongiae</taxon>
        <taxon>Heteroscleromorpha</taxon>
        <taxon>Haplosclerida</taxon>
        <taxon>Niphatidae</taxon>
        <taxon>Amphimedon</taxon>
    </lineage>
</organism>
<dbReference type="InParanoid" id="A0A1X7VRR4"/>
<proteinExistence type="predicted"/>
<accession>A0A1X7VRR4</accession>
<dbReference type="AlphaFoldDB" id="A0A1X7VRR4"/>
<reference evidence="1" key="1">
    <citation type="submission" date="2017-05" db="UniProtKB">
        <authorList>
            <consortium name="EnsemblMetazoa"/>
        </authorList>
    </citation>
    <scope>IDENTIFICATION</scope>
</reference>
<evidence type="ECO:0000313" key="1">
    <source>
        <dbReference type="EnsemblMetazoa" id="Aqu2.1.42792_001"/>
    </source>
</evidence>
<dbReference type="EnsemblMetazoa" id="Aqu2.1.42792_001">
    <property type="protein sequence ID" value="Aqu2.1.42792_001"/>
    <property type="gene ID" value="Aqu2.1.42792"/>
</dbReference>